<dbReference type="GeneID" id="36329185"/>
<dbReference type="EMBL" id="KZ110592">
    <property type="protein sequence ID" value="OSX66041.1"/>
    <property type="molecule type" value="Genomic_DNA"/>
</dbReference>
<evidence type="ECO:0000256" key="1">
    <source>
        <dbReference type="SAM" id="MobiDB-lite"/>
    </source>
</evidence>
<organism evidence="2 3">
    <name type="scientific">Postia placenta MAD-698-R-SB12</name>
    <dbReference type="NCBI Taxonomy" id="670580"/>
    <lineage>
        <taxon>Eukaryota</taxon>
        <taxon>Fungi</taxon>
        <taxon>Dikarya</taxon>
        <taxon>Basidiomycota</taxon>
        <taxon>Agaricomycotina</taxon>
        <taxon>Agaricomycetes</taxon>
        <taxon>Polyporales</taxon>
        <taxon>Adustoporiaceae</taxon>
        <taxon>Rhodonia</taxon>
    </lineage>
</organism>
<dbReference type="AlphaFoldDB" id="A0A1X6NBQ7"/>
<name>A0A1X6NBQ7_9APHY</name>
<protein>
    <recommendedName>
        <fullName evidence="4">F-box domain-containing protein</fullName>
    </recommendedName>
</protein>
<sequence>MVLPFPNEIWLDIFHGLAKEGEYDALERCRVVCREFRPMAEECLLGNMSFISTEEVERIQVQVPGGEIRRWRRPLQVFIHGGHWDDGRQPIPHLAMFASRFAGKWLFVEMLGISRAVWRSRDLDADAVFRDLARFSITSLILYDVVFPTILMLGQLVCALPRLKQLILCDVGFTRPPFDASTISQFRLLPRTQLEILSLGKTSNTPEPSPPFVELVYPWSAVRTLTLLGVGFPSVTTFARLLLVDFFITTGTSNKLRDIKFCPSRSLRVMTDSDISLNKLVRHSGQSLHHLSLSLWGRLPPLNSEDASPHSDQSLVQFYHAEFHDVKVGMLIEKLPQLDAILSRPFFEDLAHINVDIYTTDGLDIQDEQRANELRVCLAKLDERGILGILVNSTSLSSIGLRWDYKTESWKHYRVERGAAQENVKNSAVIGVDDESCTNDADSRVIACSDSGAVLAAFQIGSPSSADAQTRFSSLSSNARVATELASDGGIPQQDATAGSDTYLSPAAPEAQATGAESSVGAGQSQKD</sequence>
<gene>
    <name evidence="2" type="ORF">POSPLADRAFT_1132644</name>
</gene>
<accession>A0A1X6NBQ7</accession>
<dbReference type="OrthoDB" id="10274490at2759"/>
<proteinExistence type="predicted"/>
<feature type="compositionally biased region" description="Polar residues" evidence="1">
    <location>
        <begin position="515"/>
        <end position="528"/>
    </location>
</feature>
<feature type="compositionally biased region" description="Polar residues" evidence="1">
    <location>
        <begin position="494"/>
        <end position="503"/>
    </location>
</feature>
<keyword evidence="3" id="KW-1185">Reference proteome</keyword>
<dbReference type="RefSeq" id="XP_024342835.1">
    <property type="nucleotide sequence ID" value="XM_024484236.1"/>
</dbReference>
<reference evidence="2 3" key="1">
    <citation type="submission" date="2017-04" db="EMBL/GenBank/DDBJ databases">
        <title>Genome Sequence of the Model Brown-Rot Fungus Postia placenta SB12.</title>
        <authorList>
            <consortium name="DOE Joint Genome Institute"/>
            <person name="Gaskell J."/>
            <person name="Kersten P."/>
            <person name="Larrondo L.F."/>
            <person name="Canessa P."/>
            <person name="Martinez D."/>
            <person name="Hibbett D."/>
            <person name="Schmoll M."/>
            <person name="Kubicek C.P."/>
            <person name="Martinez A.T."/>
            <person name="Yadav J."/>
            <person name="Master E."/>
            <person name="Magnuson J.K."/>
            <person name="James T."/>
            <person name="Yaver D."/>
            <person name="Berka R."/>
            <person name="Labutti K."/>
            <person name="Lipzen A."/>
            <person name="Aerts A."/>
            <person name="Barry K."/>
            <person name="Henrissat B."/>
            <person name="Blanchette R."/>
            <person name="Grigoriev I."/>
            <person name="Cullen D."/>
        </authorList>
    </citation>
    <scope>NUCLEOTIDE SEQUENCE [LARGE SCALE GENOMIC DNA]</scope>
    <source>
        <strain evidence="2 3">MAD-698-R-SB12</strain>
    </source>
</reference>
<evidence type="ECO:0000313" key="3">
    <source>
        <dbReference type="Proteomes" id="UP000194127"/>
    </source>
</evidence>
<dbReference type="Proteomes" id="UP000194127">
    <property type="component" value="Unassembled WGS sequence"/>
</dbReference>
<feature type="region of interest" description="Disordered" evidence="1">
    <location>
        <begin position="485"/>
        <end position="528"/>
    </location>
</feature>
<evidence type="ECO:0000313" key="2">
    <source>
        <dbReference type="EMBL" id="OSX66041.1"/>
    </source>
</evidence>
<evidence type="ECO:0008006" key="4">
    <source>
        <dbReference type="Google" id="ProtNLM"/>
    </source>
</evidence>